<dbReference type="InterPro" id="IPR031313">
    <property type="entry name" value="Sin1_PH_dom"/>
</dbReference>
<dbReference type="InterPro" id="IPR031567">
    <property type="entry name" value="CRIM_dom"/>
</dbReference>
<evidence type="ECO:0000256" key="2">
    <source>
        <dbReference type="SAM" id="MobiDB-lite"/>
    </source>
</evidence>
<dbReference type="GO" id="GO:0005737">
    <property type="term" value="C:cytoplasm"/>
    <property type="evidence" value="ECO:0007669"/>
    <property type="project" value="TreeGrafter"/>
</dbReference>
<proteinExistence type="inferred from homology"/>
<gene>
    <name evidence="6" type="ORF">K489DRAFT_410671</name>
</gene>
<dbReference type="Pfam" id="PF16978">
    <property type="entry name" value="CRIM"/>
    <property type="match status" value="1"/>
</dbReference>
<evidence type="ECO:0000259" key="3">
    <source>
        <dbReference type="Pfam" id="PF16978"/>
    </source>
</evidence>
<feature type="compositionally biased region" description="Basic and acidic residues" evidence="2">
    <location>
        <begin position="211"/>
        <end position="221"/>
    </location>
</feature>
<feature type="domain" description="SIN1-type PH" evidence="4">
    <location>
        <begin position="743"/>
        <end position="843"/>
    </location>
</feature>
<dbReference type="PANTHER" id="PTHR13335">
    <property type="entry name" value="TARGET OF RAPAMYCIN COMPLEX 2 SUBUNIT MAPKAP1"/>
    <property type="match status" value="1"/>
</dbReference>
<keyword evidence="5" id="KW-1185">Reference proteome</keyword>
<dbReference type="InterPro" id="IPR011993">
    <property type="entry name" value="PH-like_dom_sf"/>
</dbReference>
<comment type="similarity">
    <text evidence="1">Belongs to the SIN1 family.</text>
</comment>
<dbReference type="GO" id="GO:0005546">
    <property type="term" value="F:phosphatidylinositol-4,5-bisphosphate binding"/>
    <property type="evidence" value="ECO:0007669"/>
    <property type="project" value="TreeGrafter"/>
</dbReference>
<feature type="region of interest" description="Disordered" evidence="2">
    <location>
        <begin position="97"/>
        <end position="280"/>
    </location>
</feature>
<dbReference type="PANTHER" id="PTHR13335:SF1">
    <property type="entry name" value="TARGET OF RAPAMYCIN COMPLEX 2 SUBUNIT MAPKAP1"/>
    <property type="match status" value="1"/>
</dbReference>
<feature type="compositionally biased region" description="Low complexity" evidence="2">
    <location>
        <begin position="222"/>
        <end position="232"/>
    </location>
</feature>
<dbReference type="GeneID" id="54365529"/>
<dbReference type="OrthoDB" id="241990at2759"/>
<dbReference type="Gene3D" id="2.30.29.30">
    <property type="entry name" value="Pleckstrin-homology domain (PH domain)/Phosphotyrosine-binding domain (PTB)"/>
    <property type="match status" value="1"/>
</dbReference>
<organism evidence="6">
    <name type="scientific">Dissoconium aciculare CBS 342.82</name>
    <dbReference type="NCBI Taxonomy" id="1314786"/>
    <lineage>
        <taxon>Eukaryota</taxon>
        <taxon>Fungi</taxon>
        <taxon>Dikarya</taxon>
        <taxon>Ascomycota</taxon>
        <taxon>Pezizomycotina</taxon>
        <taxon>Dothideomycetes</taxon>
        <taxon>Dothideomycetidae</taxon>
        <taxon>Mycosphaerellales</taxon>
        <taxon>Dissoconiaceae</taxon>
        <taxon>Dissoconium</taxon>
    </lineage>
</organism>
<feature type="compositionally biased region" description="Acidic residues" evidence="2">
    <location>
        <begin position="130"/>
        <end position="147"/>
    </location>
</feature>
<feature type="compositionally biased region" description="Basic and acidic residues" evidence="2">
    <location>
        <begin position="154"/>
        <end position="165"/>
    </location>
</feature>
<evidence type="ECO:0000313" key="6">
    <source>
        <dbReference type="RefSeq" id="XP_033459388.1"/>
    </source>
</evidence>
<reference evidence="6" key="2">
    <citation type="submission" date="2020-04" db="EMBL/GenBank/DDBJ databases">
        <authorList>
            <consortium name="NCBI Genome Project"/>
        </authorList>
    </citation>
    <scope>NUCLEOTIDE SEQUENCE</scope>
    <source>
        <strain evidence="6">CBS 342.82</strain>
    </source>
</reference>
<evidence type="ECO:0000259" key="4">
    <source>
        <dbReference type="Pfam" id="PF16979"/>
    </source>
</evidence>
<feature type="domain" description="CRIM" evidence="3">
    <location>
        <begin position="359"/>
        <end position="514"/>
    </location>
</feature>
<dbReference type="InterPro" id="IPR008828">
    <property type="entry name" value="Sin1/Avo1"/>
</dbReference>
<dbReference type="Pfam" id="PF16979">
    <property type="entry name" value="SIN1_PH"/>
    <property type="match status" value="1"/>
</dbReference>
<protein>
    <recommendedName>
        <fullName evidence="7">SIN1-domain-containing protein</fullName>
    </recommendedName>
</protein>
<feature type="compositionally biased region" description="Acidic residues" evidence="2">
    <location>
        <begin position="252"/>
        <end position="276"/>
    </location>
</feature>
<dbReference type="GO" id="GO:0038203">
    <property type="term" value="P:TORC2 signaling"/>
    <property type="evidence" value="ECO:0007669"/>
    <property type="project" value="TreeGrafter"/>
</dbReference>
<reference evidence="6" key="3">
    <citation type="submission" date="2025-08" db="UniProtKB">
        <authorList>
            <consortium name="RefSeq"/>
        </authorList>
    </citation>
    <scope>IDENTIFICATION</scope>
    <source>
        <strain evidence="6">CBS 342.82</strain>
    </source>
</reference>
<name>A0A6J3M664_9PEZI</name>
<dbReference type="AlphaFoldDB" id="A0A6J3M664"/>
<evidence type="ECO:0008006" key="7">
    <source>
        <dbReference type="Google" id="ProtNLM"/>
    </source>
</evidence>
<sequence>MSLLMNEDFSIYQLRLGYLNNIRDGVGERLINLNPAILNNPAFRTAGWVPDVAAIKRCHSPPIPTGTSDINNEYFQRPRRAVAAQEDEVAPEEFGRGMVTGIHGSDDTLGPAGLQANERKRERRRRKEQLEDDDSSDLTDDSEDESEAPTGVVKFDRIPMRDRSKSSPPTRPATSRLESEFDGPAATITGLARPIVGGTERLRSGSLGAIERIRTRPRRDTTTSSEMSSENEYAPDAVRAGRPGKGRSVLALEDDIKEEEESDIALASDLDDEGTDVGDQVSDLSDEEFEHTAGSGSLLVLGVAAASDELSSSVIRPPPVIIPAITPANSSPKRFAKDALPKLPKLPAGQRVQSTQGVSMLSMLLKGKDGGAGNEKPFQRFAEFSGKGEATPLWIKIYAPFSSTPTEPIEVPMRKTKDDKPVTVAELIGLALWRYEEEEYQPALQQDERNINRWTLRIVEDEEVDFDFPALGRTRPVTDFTSNNNRPPQRRARDKPWDEFGLVKATDEQFAENEALTPQVSDTTMTKSVAAMTPRLEVSKPLVAGSIFRSHSDGPITTATTVNTNPITAGIPFGAMLRKDSTVPPMDAPQTAGPRGATKMGPPCTVTVQYTDSQSFVTRNEQFETTTDSYIGDIFEQSCRRLNLDKASHVLKIHGTSTVAPNDCMVEVLGEKLHLNLVRRRFQDIGPHGSSPVSGISPDLPVDMRIGTSNPSRYGKAARLATTTKVNATTETIYRLNKDGGGKRYNVIRKQPLSFAAPHPRTLIITPEYMTIMPAAPDSLAAPIGKITNVAMSSVIGAKISRKHPAIFKIFVMRNRETKRYDFEAKSKAEAESAVADVRKGMQAAGGGPSATGLFDGD</sequence>
<dbReference type="GO" id="GO:0005886">
    <property type="term" value="C:plasma membrane"/>
    <property type="evidence" value="ECO:0007669"/>
    <property type="project" value="TreeGrafter"/>
</dbReference>
<dbReference type="GO" id="GO:0031932">
    <property type="term" value="C:TORC2 complex"/>
    <property type="evidence" value="ECO:0007669"/>
    <property type="project" value="InterPro"/>
</dbReference>
<dbReference type="RefSeq" id="XP_033459388.1">
    <property type="nucleotide sequence ID" value="XM_033607730.1"/>
</dbReference>
<reference evidence="6" key="1">
    <citation type="submission" date="2020-01" db="EMBL/GenBank/DDBJ databases">
        <authorList>
            <consortium name="DOE Joint Genome Institute"/>
            <person name="Haridas S."/>
            <person name="Albert R."/>
            <person name="Binder M."/>
            <person name="Bloem J."/>
            <person name="Labutti K."/>
            <person name="Salamov A."/>
            <person name="Andreopoulos B."/>
            <person name="Baker S.E."/>
            <person name="Barry K."/>
            <person name="Bills G."/>
            <person name="Bluhm B.H."/>
            <person name="Cannon C."/>
            <person name="Castanera R."/>
            <person name="Culley D.E."/>
            <person name="Daum C."/>
            <person name="Ezra D."/>
            <person name="Gonzalez J.B."/>
            <person name="Henrissat B."/>
            <person name="Kuo A."/>
            <person name="Liang C."/>
            <person name="Lipzen A."/>
            <person name="Lutzoni F."/>
            <person name="Magnuson J."/>
            <person name="Mondo S."/>
            <person name="Nolan M."/>
            <person name="Ohm R."/>
            <person name="Pangilinan J."/>
            <person name="Park H.-J."/>
            <person name="Ramirez L."/>
            <person name="Alfaro M."/>
            <person name="Sun H."/>
            <person name="Tritt A."/>
            <person name="Yoshinaga Y."/>
            <person name="Zwiers L.-H."/>
            <person name="Turgeon B.G."/>
            <person name="Goodwin S.B."/>
            <person name="Spatafora J.W."/>
            <person name="Crous P.W."/>
            <person name="Grigoriev I.V."/>
        </authorList>
    </citation>
    <scope>NUCLEOTIDE SEQUENCE</scope>
    <source>
        <strain evidence="6">CBS 342.82</strain>
    </source>
</reference>
<evidence type="ECO:0000256" key="1">
    <source>
        <dbReference type="ARBA" id="ARBA00009407"/>
    </source>
</evidence>
<dbReference type="Proteomes" id="UP000504637">
    <property type="component" value="Unplaced"/>
</dbReference>
<accession>A0A6J3M664</accession>
<evidence type="ECO:0000313" key="5">
    <source>
        <dbReference type="Proteomes" id="UP000504637"/>
    </source>
</evidence>